<evidence type="ECO:0000313" key="21">
    <source>
        <dbReference type="EMBL" id="CAI0384736.1"/>
    </source>
</evidence>
<organism evidence="21 22">
    <name type="scientific">Linum tenue</name>
    <dbReference type="NCBI Taxonomy" id="586396"/>
    <lineage>
        <taxon>Eukaryota</taxon>
        <taxon>Viridiplantae</taxon>
        <taxon>Streptophyta</taxon>
        <taxon>Embryophyta</taxon>
        <taxon>Tracheophyta</taxon>
        <taxon>Spermatophyta</taxon>
        <taxon>Magnoliopsida</taxon>
        <taxon>eudicotyledons</taxon>
        <taxon>Gunneridae</taxon>
        <taxon>Pentapetalae</taxon>
        <taxon>rosids</taxon>
        <taxon>fabids</taxon>
        <taxon>Malpighiales</taxon>
        <taxon>Linaceae</taxon>
        <taxon>Linum</taxon>
    </lineage>
</organism>
<keyword evidence="8" id="KW-0732">Signal</keyword>
<dbReference type="InterPro" id="IPR017441">
    <property type="entry name" value="Protein_kinase_ATP_BS"/>
</dbReference>
<keyword evidence="15" id="KW-0675">Receptor</keyword>
<dbReference type="InterPro" id="IPR011009">
    <property type="entry name" value="Kinase-like_dom_sf"/>
</dbReference>
<evidence type="ECO:0000256" key="17">
    <source>
        <dbReference type="PROSITE-ProRule" id="PRU10141"/>
    </source>
</evidence>
<protein>
    <recommendedName>
        <fullName evidence="20">Protein kinase domain-containing protein</fullName>
    </recommendedName>
</protein>
<dbReference type="Gene3D" id="2.60.120.200">
    <property type="match status" value="1"/>
</dbReference>
<evidence type="ECO:0000256" key="8">
    <source>
        <dbReference type="ARBA" id="ARBA00022729"/>
    </source>
</evidence>
<dbReference type="PROSITE" id="PS00108">
    <property type="entry name" value="PROTEIN_KINASE_ST"/>
    <property type="match status" value="1"/>
</dbReference>
<dbReference type="SMART" id="SM00220">
    <property type="entry name" value="S_TKc"/>
    <property type="match status" value="1"/>
</dbReference>
<evidence type="ECO:0000256" key="14">
    <source>
        <dbReference type="ARBA" id="ARBA00023136"/>
    </source>
</evidence>
<keyword evidence="14 19" id="KW-0472">Membrane</keyword>
<evidence type="ECO:0000256" key="6">
    <source>
        <dbReference type="ARBA" id="ARBA00022679"/>
    </source>
</evidence>
<dbReference type="GO" id="GO:0030246">
    <property type="term" value="F:carbohydrate binding"/>
    <property type="evidence" value="ECO:0007669"/>
    <property type="project" value="UniProtKB-KW"/>
</dbReference>
<evidence type="ECO:0000256" key="3">
    <source>
        <dbReference type="ARBA" id="ARBA00008536"/>
    </source>
</evidence>
<evidence type="ECO:0000256" key="13">
    <source>
        <dbReference type="ARBA" id="ARBA00022989"/>
    </source>
</evidence>
<dbReference type="InterPro" id="IPR000719">
    <property type="entry name" value="Prot_kinase_dom"/>
</dbReference>
<dbReference type="Pfam" id="PF00139">
    <property type="entry name" value="Lectin_legB"/>
    <property type="match status" value="1"/>
</dbReference>
<keyword evidence="9" id="KW-0430">Lectin</keyword>
<feature type="domain" description="Protein kinase" evidence="20">
    <location>
        <begin position="228"/>
        <end position="450"/>
    </location>
</feature>
<keyword evidence="6" id="KW-0808">Transferase</keyword>
<comment type="similarity">
    <text evidence="3">In the N-terminal section; belongs to the leguminous lectin family.</text>
</comment>
<dbReference type="PROSITE" id="PS50011">
    <property type="entry name" value="PROTEIN_KINASE_DOM"/>
    <property type="match status" value="1"/>
</dbReference>
<accession>A0AAV0HHD5</accession>
<comment type="similarity">
    <text evidence="18">Belongs to the protein kinase superfamily.</text>
</comment>
<proteinExistence type="inferred from homology"/>
<dbReference type="FunFam" id="1.10.510.10:FF:000240">
    <property type="entry name" value="Lectin-domain containing receptor kinase A4.3"/>
    <property type="match status" value="1"/>
</dbReference>
<sequence length="450" mass="50264">MDDVHFFILSIKARSINQKSDTVEFDIFGNYFDPVGTHVGIDINSMESVTTAPWAGDITGGKESHAWISYNSTLRNLSVVVTGYAGNVSTIQRVSCIVDLRDYLPEEATFGFSASTGRLVAVHRIHSWDFASTLERFVTPTNFVPIIRKGKNRVGSRVVVGLAVGGGFLISLLSLIGRIVYNKRLHRLREDAEQQELDGRLMDEILGKRAGPRKFTFKELAIATNKFSDLDNKLGEGGFGGVYRGFIKDKNEYVAVKRVSKKSKQGIKEFAAEVKIISRLRHRNLIQLIGWCYEKRELLLVYEFLPNGSLDTHLFSKNDNINSLVTWETRYKIAKGLASGLLYLHEEWEQCVVHRDIKSSNIMLDSDFSAKLGDFGLARLVEHAKGSQMTMMAGTMGYMAPECAVTGKASRESDVYSFGVVVLEIATGRKPAVVLNPEEEPYAVHLAHWV</sequence>
<dbReference type="Gene3D" id="3.30.200.20">
    <property type="entry name" value="Phosphorylase Kinase, domain 1"/>
    <property type="match status" value="1"/>
</dbReference>
<comment type="similarity">
    <text evidence="2">Belongs to the leguminous lectin family.</text>
</comment>
<dbReference type="Proteomes" id="UP001154282">
    <property type="component" value="Unassembled WGS sequence"/>
</dbReference>
<dbReference type="GO" id="GO:0005524">
    <property type="term" value="F:ATP binding"/>
    <property type="evidence" value="ECO:0007669"/>
    <property type="project" value="UniProtKB-UniRule"/>
</dbReference>
<dbReference type="PROSITE" id="PS00107">
    <property type="entry name" value="PROTEIN_KINASE_ATP"/>
    <property type="match status" value="1"/>
</dbReference>
<keyword evidence="12 17" id="KW-0067">ATP-binding</keyword>
<dbReference type="Gene3D" id="1.10.510.10">
    <property type="entry name" value="Transferase(Phosphotransferase) domain 1"/>
    <property type="match status" value="1"/>
</dbReference>
<evidence type="ECO:0000256" key="5">
    <source>
        <dbReference type="ARBA" id="ARBA00022475"/>
    </source>
</evidence>
<feature type="binding site" evidence="17">
    <location>
        <position position="257"/>
    </location>
    <ligand>
        <name>ATP</name>
        <dbReference type="ChEBI" id="CHEBI:30616"/>
    </ligand>
</feature>
<keyword evidence="16" id="KW-0325">Glycoprotein</keyword>
<feature type="transmembrane region" description="Helical" evidence="19">
    <location>
        <begin position="158"/>
        <end position="181"/>
    </location>
</feature>
<evidence type="ECO:0000256" key="1">
    <source>
        <dbReference type="ARBA" id="ARBA00004251"/>
    </source>
</evidence>
<dbReference type="Pfam" id="PF00069">
    <property type="entry name" value="Pkinase"/>
    <property type="match status" value="1"/>
</dbReference>
<evidence type="ECO:0000256" key="4">
    <source>
        <dbReference type="ARBA" id="ARBA00010217"/>
    </source>
</evidence>
<dbReference type="SUPFAM" id="SSF49899">
    <property type="entry name" value="Concanavalin A-like lectins/glucanases"/>
    <property type="match status" value="1"/>
</dbReference>
<dbReference type="FunFam" id="3.30.200.20:FF:000168">
    <property type="entry name" value="L-type lectin-domain containing receptor kinase IX.1"/>
    <property type="match status" value="1"/>
</dbReference>
<reference evidence="21" key="1">
    <citation type="submission" date="2022-08" db="EMBL/GenBank/DDBJ databases">
        <authorList>
            <person name="Gutierrez-Valencia J."/>
        </authorList>
    </citation>
    <scope>NUCLEOTIDE SEQUENCE</scope>
</reference>
<dbReference type="InterPro" id="IPR001220">
    <property type="entry name" value="Legume_lectin_dom"/>
</dbReference>
<gene>
    <name evidence="21" type="ORF">LITE_LOCUS4502</name>
</gene>
<dbReference type="GO" id="GO:0005886">
    <property type="term" value="C:plasma membrane"/>
    <property type="evidence" value="ECO:0007669"/>
    <property type="project" value="UniProtKB-SubCell"/>
</dbReference>
<keyword evidence="11" id="KW-0418">Kinase</keyword>
<dbReference type="InterPro" id="IPR050528">
    <property type="entry name" value="L-type_Lectin-RKs"/>
</dbReference>
<evidence type="ECO:0000256" key="10">
    <source>
        <dbReference type="ARBA" id="ARBA00022741"/>
    </source>
</evidence>
<keyword evidence="5" id="KW-1003">Cell membrane</keyword>
<evidence type="ECO:0000256" key="16">
    <source>
        <dbReference type="ARBA" id="ARBA00023180"/>
    </source>
</evidence>
<evidence type="ECO:0000259" key="20">
    <source>
        <dbReference type="PROSITE" id="PS50011"/>
    </source>
</evidence>
<keyword evidence="18" id="KW-0723">Serine/threonine-protein kinase</keyword>
<comment type="caution">
    <text evidence="21">The sequence shown here is derived from an EMBL/GenBank/DDBJ whole genome shotgun (WGS) entry which is preliminary data.</text>
</comment>
<evidence type="ECO:0000256" key="11">
    <source>
        <dbReference type="ARBA" id="ARBA00022777"/>
    </source>
</evidence>
<dbReference type="SUPFAM" id="SSF56112">
    <property type="entry name" value="Protein kinase-like (PK-like)"/>
    <property type="match status" value="1"/>
</dbReference>
<keyword evidence="7 19" id="KW-0812">Transmembrane</keyword>
<evidence type="ECO:0000256" key="15">
    <source>
        <dbReference type="ARBA" id="ARBA00023170"/>
    </source>
</evidence>
<dbReference type="GO" id="GO:0004674">
    <property type="term" value="F:protein serine/threonine kinase activity"/>
    <property type="evidence" value="ECO:0007669"/>
    <property type="project" value="UniProtKB-KW"/>
</dbReference>
<evidence type="ECO:0000256" key="7">
    <source>
        <dbReference type="ARBA" id="ARBA00022692"/>
    </source>
</evidence>
<evidence type="ECO:0000313" key="22">
    <source>
        <dbReference type="Proteomes" id="UP001154282"/>
    </source>
</evidence>
<evidence type="ECO:0000256" key="2">
    <source>
        <dbReference type="ARBA" id="ARBA00007606"/>
    </source>
</evidence>
<dbReference type="InterPro" id="IPR008271">
    <property type="entry name" value="Ser/Thr_kinase_AS"/>
</dbReference>
<keyword evidence="13 19" id="KW-1133">Transmembrane helix</keyword>
<dbReference type="GO" id="GO:0002229">
    <property type="term" value="P:defense response to oomycetes"/>
    <property type="evidence" value="ECO:0007669"/>
    <property type="project" value="UniProtKB-ARBA"/>
</dbReference>
<evidence type="ECO:0000256" key="9">
    <source>
        <dbReference type="ARBA" id="ARBA00022734"/>
    </source>
</evidence>
<keyword evidence="22" id="KW-1185">Reference proteome</keyword>
<dbReference type="PANTHER" id="PTHR27007">
    <property type="match status" value="1"/>
</dbReference>
<comment type="subcellular location">
    <subcellularLocation>
        <location evidence="1">Cell membrane</location>
        <topology evidence="1">Single-pass type I membrane protein</topology>
    </subcellularLocation>
</comment>
<dbReference type="AlphaFoldDB" id="A0AAV0HHD5"/>
<name>A0AAV0HHD5_9ROSI</name>
<evidence type="ECO:0000256" key="18">
    <source>
        <dbReference type="RuleBase" id="RU000304"/>
    </source>
</evidence>
<dbReference type="EMBL" id="CAMGYJ010000002">
    <property type="protein sequence ID" value="CAI0384736.1"/>
    <property type="molecule type" value="Genomic_DNA"/>
</dbReference>
<evidence type="ECO:0000256" key="12">
    <source>
        <dbReference type="ARBA" id="ARBA00022840"/>
    </source>
</evidence>
<keyword evidence="10 17" id="KW-0547">Nucleotide-binding</keyword>
<dbReference type="InterPro" id="IPR013320">
    <property type="entry name" value="ConA-like_dom_sf"/>
</dbReference>
<comment type="similarity">
    <text evidence="4">In the C-terminal section; belongs to the protein kinase superfamily. Ser/Thr protein kinase family.</text>
</comment>
<evidence type="ECO:0000256" key="19">
    <source>
        <dbReference type="SAM" id="Phobius"/>
    </source>
</evidence>